<feature type="transmembrane region" description="Helical" evidence="8">
    <location>
        <begin position="309"/>
        <end position="327"/>
    </location>
</feature>
<evidence type="ECO:0000256" key="4">
    <source>
        <dbReference type="ARBA" id="ARBA00022692"/>
    </source>
</evidence>
<feature type="transmembrane region" description="Helical" evidence="8">
    <location>
        <begin position="553"/>
        <end position="572"/>
    </location>
</feature>
<keyword evidence="3" id="KW-0813">Transport</keyword>
<feature type="transmembrane region" description="Helical" evidence="8">
    <location>
        <begin position="439"/>
        <end position="461"/>
    </location>
</feature>
<feature type="transmembrane region" description="Helical" evidence="8">
    <location>
        <begin position="194"/>
        <end position="217"/>
    </location>
</feature>
<evidence type="ECO:0000256" key="1">
    <source>
        <dbReference type="ARBA" id="ARBA00004141"/>
    </source>
</evidence>
<sequence>MRSAFLSKLQTHAPVAQPQVISSGLAKEAGDLPQEQEVDAEDQLSADAQDGVRKIQATTQVWSKGHLIFAYVMIWVITFVDTMQQGMSNSLLPYVTSSFRLHSLTASTMIMSNIIGGLIKLPLAKVLDIWGRPQGFLIMVGALTIGLVMMAACNNVKTYAAAQVFYWVGYNGMSYTISIFIADTSALKNRALMFAFVSSPYIATVWVGGPLATVFLNGPGFRWGYGAFAIITPAITCPLYAVFAWNYKKAKDAGLLPEKTHSRTFTQSLKHYFFEFDIIGIILLASGLALFLLPFSLYSYQKDQWRSSLVISMIIVGGLLLIAFALYEKYRAPVCFIPFELLFDRTVLGACILAASLFVSFYIWDSYFSSFLQIVNDLSITQASYIVNIYSIGACFWSIIVGILVRWSGRFKWLALYFGVPLTILGVGLMITFRQPDVNIGYIIMCQIFIAFAGGTCVITEQMAVMAATSHQYVAVVLAVESMFANIGGAIGQTVAAAIWTGVFPQRLAEYLPDEAKANATLIYGDLTVQKSYPVGSLERIAINRAYGDGQKYMLIGGTAILAVGLGATMMWRDIKVKDFKQVKGLVV</sequence>
<evidence type="ECO:0000313" key="9">
    <source>
        <dbReference type="EMBL" id="KAG5287326.1"/>
    </source>
</evidence>
<feature type="transmembrane region" description="Helical" evidence="8">
    <location>
        <begin position="223"/>
        <end position="245"/>
    </location>
</feature>
<comment type="caution">
    <text evidence="9">The sequence shown here is derived from an EMBL/GenBank/DDBJ whole genome shotgun (WGS) entry which is preliminary data.</text>
</comment>
<keyword evidence="7" id="KW-0325">Glycoprotein</keyword>
<dbReference type="InterPro" id="IPR011701">
    <property type="entry name" value="MFS"/>
</dbReference>
<keyword evidence="4 8" id="KW-0812">Transmembrane</keyword>
<dbReference type="EMBL" id="JAEVHI010000007">
    <property type="protein sequence ID" value="KAG5287326.1"/>
    <property type="molecule type" value="Genomic_DNA"/>
</dbReference>
<feature type="transmembrane region" description="Helical" evidence="8">
    <location>
        <begin position="100"/>
        <end position="123"/>
    </location>
</feature>
<dbReference type="GO" id="GO:0005886">
    <property type="term" value="C:plasma membrane"/>
    <property type="evidence" value="ECO:0007669"/>
    <property type="project" value="TreeGrafter"/>
</dbReference>
<evidence type="ECO:0000313" key="10">
    <source>
        <dbReference type="Proteomes" id="UP000670092"/>
    </source>
</evidence>
<organism evidence="9 10">
    <name type="scientific">Ajellomyces capsulatus</name>
    <name type="common">Darling's disease fungus</name>
    <name type="synonym">Histoplasma capsulatum</name>
    <dbReference type="NCBI Taxonomy" id="5037"/>
    <lineage>
        <taxon>Eukaryota</taxon>
        <taxon>Fungi</taxon>
        <taxon>Dikarya</taxon>
        <taxon>Ascomycota</taxon>
        <taxon>Pezizomycotina</taxon>
        <taxon>Eurotiomycetes</taxon>
        <taxon>Eurotiomycetidae</taxon>
        <taxon>Onygenales</taxon>
        <taxon>Ajellomycetaceae</taxon>
        <taxon>Histoplasma</taxon>
    </lineage>
</organism>
<gene>
    <name evidence="9" type="ORF">I7I52_11061</name>
</gene>
<feature type="transmembrane region" description="Helical" evidence="8">
    <location>
        <begin position="135"/>
        <end position="152"/>
    </location>
</feature>
<accession>A0A8H8CQT9</accession>
<feature type="transmembrane region" description="Helical" evidence="8">
    <location>
        <begin position="473"/>
        <end position="500"/>
    </location>
</feature>
<dbReference type="Gene3D" id="1.20.1250.20">
    <property type="entry name" value="MFS general substrate transporter like domains"/>
    <property type="match status" value="2"/>
</dbReference>
<dbReference type="FunFam" id="1.20.1250.20:FF:000284">
    <property type="entry name" value="Siderophore iron transporter mirB"/>
    <property type="match status" value="1"/>
</dbReference>
<dbReference type="VEuPathDB" id="FungiDB:I7I52_11061"/>
<comment type="subcellular location">
    <subcellularLocation>
        <location evidence="1">Membrane</location>
        <topology evidence="1">Multi-pass membrane protein</topology>
    </subcellularLocation>
</comment>
<feature type="transmembrane region" description="Helical" evidence="8">
    <location>
        <begin position="61"/>
        <end position="80"/>
    </location>
</feature>
<dbReference type="PANTHER" id="PTHR23501">
    <property type="entry name" value="MAJOR FACILITATOR SUPERFAMILY"/>
    <property type="match status" value="1"/>
</dbReference>
<feature type="transmembrane region" description="Helical" evidence="8">
    <location>
        <begin position="164"/>
        <end position="182"/>
    </location>
</feature>
<feature type="transmembrane region" description="Helical" evidence="8">
    <location>
        <begin position="384"/>
        <end position="407"/>
    </location>
</feature>
<name>A0A8H8CQT9_AJECA</name>
<evidence type="ECO:0000256" key="2">
    <source>
        <dbReference type="ARBA" id="ARBA00008335"/>
    </source>
</evidence>
<evidence type="ECO:0000256" key="7">
    <source>
        <dbReference type="ARBA" id="ARBA00023180"/>
    </source>
</evidence>
<dbReference type="Pfam" id="PF07690">
    <property type="entry name" value="MFS_1"/>
    <property type="match status" value="1"/>
</dbReference>
<dbReference type="OrthoDB" id="4078873at2759"/>
<dbReference type="SMR" id="A0A8H8CQT9"/>
<protein>
    <submittedName>
        <fullName evidence="9">Siderophore iron transporter</fullName>
    </submittedName>
</protein>
<evidence type="ECO:0000256" key="3">
    <source>
        <dbReference type="ARBA" id="ARBA00022448"/>
    </source>
</evidence>
<comment type="similarity">
    <text evidence="2">Belongs to the major facilitator superfamily.</text>
</comment>
<keyword evidence="6 8" id="KW-0472">Membrane</keyword>
<reference evidence="9 10" key="1">
    <citation type="submission" date="2021-01" db="EMBL/GenBank/DDBJ databases">
        <title>Chromosome-level genome assembly of a human fungal pathogen reveals clustering of transcriptionally co-regulated genes.</title>
        <authorList>
            <person name="Voorhies M."/>
            <person name="Cohen S."/>
            <person name="Shea T.P."/>
            <person name="Petrus S."/>
            <person name="Munoz J.F."/>
            <person name="Poplawski S."/>
            <person name="Goldman W.E."/>
            <person name="Michael T."/>
            <person name="Cuomo C.A."/>
            <person name="Sil A."/>
            <person name="Beyhan S."/>
        </authorList>
    </citation>
    <scope>NUCLEOTIDE SEQUENCE [LARGE SCALE GENOMIC DNA]</scope>
    <source>
        <strain evidence="9 10">G184AR</strain>
    </source>
</reference>
<keyword evidence="5 8" id="KW-1133">Transmembrane helix</keyword>
<feature type="transmembrane region" description="Helical" evidence="8">
    <location>
        <begin position="272"/>
        <end position="297"/>
    </location>
</feature>
<feature type="transmembrane region" description="Helical" evidence="8">
    <location>
        <begin position="347"/>
        <end position="364"/>
    </location>
</feature>
<dbReference type="GO" id="GO:0022857">
    <property type="term" value="F:transmembrane transporter activity"/>
    <property type="evidence" value="ECO:0007669"/>
    <property type="project" value="InterPro"/>
</dbReference>
<dbReference type="AlphaFoldDB" id="A0A8H8CQT9"/>
<feature type="transmembrane region" description="Helical" evidence="8">
    <location>
        <begin position="414"/>
        <end position="433"/>
    </location>
</feature>
<proteinExistence type="inferred from homology"/>
<dbReference type="SUPFAM" id="SSF103473">
    <property type="entry name" value="MFS general substrate transporter"/>
    <property type="match status" value="2"/>
</dbReference>
<dbReference type="Proteomes" id="UP000670092">
    <property type="component" value="Unassembled WGS sequence"/>
</dbReference>
<evidence type="ECO:0000256" key="6">
    <source>
        <dbReference type="ARBA" id="ARBA00023136"/>
    </source>
</evidence>
<dbReference type="FunFam" id="1.20.1250.20:FF:000335">
    <property type="entry name" value="Siderochrome iron transporter 2"/>
    <property type="match status" value="1"/>
</dbReference>
<evidence type="ECO:0000256" key="5">
    <source>
        <dbReference type="ARBA" id="ARBA00022989"/>
    </source>
</evidence>
<dbReference type="InterPro" id="IPR036259">
    <property type="entry name" value="MFS_trans_sf"/>
</dbReference>
<evidence type="ECO:0000256" key="8">
    <source>
        <dbReference type="SAM" id="Phobius"/>
    </source>
</evidence>
<dbReference type="PANTHER" id="PTHR23501:SF3">
    <property type="entry name" value="MAJOR FACILITATOR SUPERFAMILY (MFS) PROFILE DOMAIN-CONTAINING PROTEIN"/>
    <property type="match status" value="1"/>
</dbReference>